<evidence type="ECO:0000256" key="1">
    <source>
        <dbReference type="SAM" id="Coils"/>
    </source>
</evidence>
<sequence>MKPLSAESKLSEPFSMRGYEEKELNTCLNATTKETEVTNEEPMDDLEDFFQAFQNEVRMLEEEKKDLIKNDKKIVVVDVNLALRVETLENERDEALKKMKNWPKLSRVEKSSRKRWERCLWK</sequence>
<organism evidence="2 3">
    <name type="scientific">Dipteronia dyeriana</name>
    <dbReference type="NCBI Taxonomy" id="168575"/>
    <lineage>
        <taxon>Eukaryota</taxon>
        <taxon>Viridiplantae</taxon>
        <taxon>Streptophyta</taxon>
        <taxon>Embryophyta</taxon>
        <taxon>Tracheophyta</taxon>
        <taxon>Spermatophyta</taxon>
        <taxon>Magnoliopsida</taxon>
        <taxon>eudicotyledons</taxon>
        <taxon>Gunneridae</taxon>
        <taxon>Pentapetalae</taxon>
        <taxon>rosids</taxon>
        <taxon>malvids</taxon>
        <taxon>Sapindales</taxon>
        <taxon>Sapindaceae</taxon>
        <taxon>Hippocastanoideae</taxon>
        <taxon>Acereae</taxon>
        <taxon>Dipteronia</taxon>
    </lineage>
</organism>
<dbReference type="Proteomes" id="UP001280121">
    <property type="component" value="Unassembled WGS sequence"/>
</dbReference>
<keyword evidence="1" id="KW-0175">Coiled coil</keyword>
<dbReference type="AlphaFoldDB" id="A0AAD9TUM7"/>
<evidence type="ECO:0000313" key="3">
    <source>
        <dbReference type="Proteomes" id="UP001280121"/>
    </source>
</evidence>
<evidence type="ECO:0000313" key="2">
    <source>
        <dbReference type="EMBL" id="KAK2642085.1"/>
    </source>
</evidence>
<protein>
    <submittedName>
        <fullName evidence="2">Uncharacterized protein</fullName>
    </submittedName>
</protein>
<dbReference type="EMBL" id="JANJYI010000007">
    <property type="protein sequence ID" value="KAK2642085.1"/>
    <property type="molecule type" value="Genomic_DNA"/>
</dbReference>
<reference evidence="2" key="1">
    <citation type="journal article" date="2023" name="Plant J.">
        <title>Genome sequences and population genomics provide insights into the demographic history, inbreeding, and mutation load of two 'living fossil' tree species of Dipteronia.</title>
        <authorList>
            <person name="Feng Y."/>
            <person name="Comes H.P."/>
            <person name="Chen J."/>
            <person name="Zhu S."/>
            <person name="Lu R."/>
            <person name="Zhang X."/>
            <person name="Li P."/>
            <person name="Qiu J."/>
            <person name="Olsen K.M."/>
            <person name="Qiu Y."/>
        </authorList>
    </citation>
    <scope>NUCLEOTIDE SEQUENCE</scope>
    <source>
        <strain evidence="2">KIB01</strain>
    </source>
</reference>
<comment type="caution">
    <text evidence="2">The sequence shown here is derived from an EMBL/GenBank/DDBJ whole genome shotgun (WGS) entry which is preliminary data.</text>
</comment>
<feature type="coiled-coil region" evidence="1">
    <location>
        <begin position="43"/>
        <end position="70"/>
    </location>
</feature>
<accession>A0AAD9TUM7</accession>
<proteinExistence type="predicted"/>
<name>A0AAD9TUM7_9ROSI</name>
<gene>
    <name evidence="2" type="ORF">Ddye_023848</name>
</gene>
<keyword evidence="3" id="KW-1185">Reference proteome</keyword>